<dbReference type="Pfam" id="PF13406">
    <property type="entry name" value="SLT_2"/>
    <property type="match status" value="1"/>
</dbReference>
<proteinExistence type="predicted"/>
<dbReference type="EMBL" id="CBTJ020000020">
    <property type="protein sequence ID" value="CDI01495.1"/>
    <property type="molecule type" value="Genomic_DNA"/>
</dbReference>
<accession>W6M715</accession>
<dbReference type="Gene3D" id="1.10.530.10">
    <property type="match status" value="1"/>
</dbReference>
<name>W6M715_9GAMM</name>
<feature type="region of interest" description="Disordered" evidence="2">
    <location>
        <begin position="26"/>
        <end position="53"/>
    </location>
</feature>
<dbReference type="InterPro" id="IPR011757">
    <property type="entry name" value="Lytic_transglycosylase_MltB"/>
</dbReference>
<dbReference type="NCBIfam" id="TIGR02282">
    <property type="entry name" value="MltB"/>
    <property type="match status" value="1"/>
</dbReference>
<protein>
    <submittedName>
        <fullName evidence="4">Lytic murein transglycosylase B</fullName>
    </submittedName>
</protein>
<dbReference type="Proteomes" id="UP000035760">
    <property type="component" value="Unassembled WGS sequence"/>
</dbReference>
<dbReference type="InterPro" id="IPR031304">
    <property type="entry name" value="SLT_2"/>
</dbReference>
<reference evidence="4" key="2">
    <citation type="submission" date="2014-03" db="EMBL/GenBank/DDBJ databases">
        <title>Candidatus Competibacter-lineage genomes retrieved from metagenomes reveal functional metabolic diversity.</title>
        <authorList>
            <person name="McIlroy S.J."/>
            <person name="Albertsen M."/>
            <person name="Andresen E.K."/>
            <person name="Saunders A.M."/>
            <person name="Kristiansen R."/>
            <person name="Stokholm-Bjerregaard M."/>
            <person name="Nielsen K.L."/>
            <person name="Nielsen P.H."/>
        </authorList>
    </citation>
    <scope>NUCLEOTIDE SEQUENCE</scope>
    <source>
        <strain evidence="4">Run_A_D11</strain>
    </source>
</reference>
<feature type="compositionally biased region" description="Low complexity" evidence="2">
    <location>
        <begin position="33"/>
        <end position="44"/>
    </location>
</feature>
<dbReference type="RefSeq" id="WP_053085223.1">
    <property type="nucleotide sequence ID" value="NZ_CBTJ020000020.1"/>
</dbReference>
<dbReference type="Gene3D" id="1.10.8.350">
    <property type="entry name" value="Bacterial muramidase"/>
    <property type="match status" value="1"/>
</dbReference>
<evidence type="ECO:0000256" key="2">
    <source>
        <dbReference type="SAM" id="MobiDB-lite"/>
    </source>
</evidence>
<comment type="caution">
    <text evidence="4">The sequence shown here is derived from an EMBL/GenBank/DDBJ whole genome shotgun (WGS) entry which is preliminary data.</text>
</comment>
<gene>
    <name evidence="4" type="ORF">BN873_150283</name>
</gene>
<dbReference type="FunFam" id="1.10.8.350:FF:000001">
    <property type="entry name" value="Lytic murein transglycosylase B"/>
    <property type="match status" value="1"/>
</dbReference>
<dbReference type="GO" id="GO:0009253">
    <property type="term" value="P:peptidoglycan catabolic process"/>
    <property type="evidence" value="ECO:0007669"/>
    <property type="project" value="TreeGrafter"/>
</dbReference>
<dbReference type="STRING" id="1400863.BN873_150283"/>
<evidence type="ECO:0000313" key="5">
    <source>
        <dbReference type="Proteomes" id="UP000035760"/>
    </source>
</evidence>
<evidence type="ECO:0000313" key="4">
    <source>
        <dbReference type="EMBL" id="CDI01495.1"/>
    </source>
</evidence>
<evidence type="ECO:0000256" key="1">
    <source>
        <dbReference type="PIRSR" id="PIRSR611757-1"/>
    </source>
</evidence>
<feature type="active site" evidence="1">
    <location>
        <position position="151"/>
    </location>
</feature>
<dbReference type="PROSITE" id="PS51257">
    <property type="entry name" value="PROKAR_LIPOPROTEIN"/>
    <property type="match status" value="1"/>
</dbReference>
<sequence length="372" mass="40816">MKSPFLLSFTLLLSACAPPMMDRRPADVPLIPAPEAAPETTTEAGRADPGQPLANRSDVQAFIRAMAAEHGFNATSLRATFARAHSQPSIIAAMSKPAEGKPWHAYRSIFINSKRIQGGVEFWRANAAALARAEQVYGVPPEYVIAIIGVETQYGGNMGKYRVLEALATLAFDYPRRAAYFRKELENFLLLARAEGIDPLAPRGSYAGAMGYGQFMPSSFRSYAVDFDGDGHRDIWRNPRDAIGSVANYFRKNGWRPGEPVASPASISGDRYAALVSRQLNQPRSSVASLRNQGVAPRDSISDGQSAMLLEFQGIDGPEYWLGFDNFYAITRYNRSQLYALAVHQLSQEIRARSGNRPYSGVFSSDPIAHAD</sequence>
<evidence type="ECO:0000259" key="3">
    <source>
        <dbReference type="Pfam" id="PF13406"/>
    </source>
</evidence>
<dbReference type="SUPFAM" id="SSF53955">
    <property type="entry name" value="Lysozyme-like"/>
    <property type="match status" value="1"/>
</dbReference>
<dbReference type="GO" id="GO:0008933">
    <property type="term" value="F:peptidoglycan lytic transglycosylase activity"/>
    <property type="evidence" value="ECO:0007669"/>
    <property type="project" value="TreeGrafter"/>
</dbReference>
<keyword evidence="5" id="KW-1185">Reference proteome</keyword>
<dbReference type="AlphaFoldDB" id="W6M715"/>
<dbReference type="PANTHER" id="PTHR30163">
    <property type="entry name" value="MEMBRANE-BOUND LYTIC MUREIN TRANSGLYCOSYLASE B"/>
    <property type="match status" value="1"/>
</dbReference>
<feature type="domain" description="Transglycosylase SLT" evidence="3">
    <location>
        <begin position="56"/>
        <end position="348"/>
    </location>
</feature>
<dbReference type="CDD" id="cd13399">
    <property type="entry name" value="Slt35-like"/>
    <property type="match status" value="1"/>
</dbReference>
<dbReference type="InterPro" id="IPR043426">
    <property type="entry name" value="MltB-like"/>
</dbReference>
<organism evidence="4 5">
    <name type="scientific">Candidatus Competibacter denitrificans Run_A_D11</name>
    <dbReference type="NCBI Taxonomy" id="1400863"/>
    <lineage>
        <taxon>Bacteria</taxon>
        <taxon>Pseudomonadati</taxon>
        <taxon>Pseudomonadota</taxon>
        <taxon>Gammaproteobacteria</taxon>
        <taxon>Candidatus Competibacteraceae</taxon>
        <taxon>Candidatus Competibacter</taxon>
    </lineage>
</organism>
<reference evidence="4" key="1">
    <citation type="submission" date="2013-07" db="EMBL/GenBank/DDBJ databases">
        <authorList>
            <person name="McIlroy S."/>
        </authorList>
    </citation>
    <scope>NUCLEOTIDE SEQUENCE [LARGE SCALE GENOMIC DNA]</scope>
    <source>
        <strain evidence="4">Run_A_D11</strain>
    </source>
</reference>
<dbReference type="PANTHER" id="PTHR30163:SF9">
    <property type="entry name" value="MEMBRANE-BOUND LYTIC MUREIN TRANSGLYCOSYLASE B"/>
    <property type="match status" value="1"/>
</dbReference>
<dbReference type="OrthoDB" id="9772911at2"/>
<dbReference type="InterPro" id="IPR023346">
    <property type="entry name" value="Lysozyme-like_dom_sf"/>
</dbReference>